<dbReference type="AlphaFoldDB" id="A0A835HNY9"/>
<protein>
    <submittedName>
        <fullName evidence="1">Uncharacterized protein</fullName>
    </submittedName>
</protein>
<proteinExistence type="predicted"/>
<reference evidence="1 2" key="1">
    <citation type="submission" date="2020-10" db="EMBL/GenBank/DDBJ databases">
        <title>The Coptis chinensis genome and diversification of protoberbering-type alkaloids.</title>
        <authorList>
            <person name="Wang B."/>
            <person name="Shu S."/>
            <person name="Song C."/>
            <person name="Liu Y."/>
        </authorList>
    </citation>
    <scope>NUCLEOTIDE SEQUENCE [LARGE SCALE GENOMIC DNA]</scope>
    <source>
        <strain evidence="1">HL-2020</strain>
        <tissue evidence="1">Leaf</tissue>
    </source>
</reference>
<comment type="caution">
    <text evidence="1">The sequence shown here is derived from an EMBL/GenBank/DDBJ whole genome shotgun (WGS) entry which is preliminary data.</text>
</comment>
<name>A0A835HNY9_9MAGN</name>
<accession>A0A835HNY9</accession>
<sequence>MADQPQNSNPLDSKNLNNYNVVNKLGSSYPGQKTHFPNPREAEIPDAATRREQWRFARVNVVDELRCCTKSDIEVMLLIDAVESNGKGKIGGGYSNLSKVFRTRFLDFVKNQPEGITSYRSHIFNINGGELAMLPMHFLYVKFFAYMVKGNGVMSK</sequence>
<gene>
    <name evidence="1" type="ORF">IFM89_020361</name>
</gene>
<keyword evidence="2" id="KW-1185">Reference proteome</keyword>
<dbReference type="EMBL" id="JADFTS010000006">
    <property type="protein sequence ID" value="KAF9601533.1"/>
    <property type="molecule type" value="Genomic_DNA"/>
</dbReference>
<dbReference type="OrthoDB" id="341730at2759"/>
<evidence type="ECO:0000313" key="2">
    <source>
        <dbReference type="Proteomes" id="UP000631114"/>
    </source>
</evidence>
<dbReference type="Proteomes" id="UP000631114">
    <property type="component" value="Unassembled WGS sequence"/>
</dbReference>
<evidence type="ECO:0000313" key="1">
    <source>
        <dbReference type="EMBL" id="KAF9601533.1"/>
    </source>
</evidence>
<organism evidence="1 2">
    <name type="scientific">Coptis chinensis</name>
    <dbReference type="NCBI Taxonomy" id="261450"/>
    <lineage>
        <taxon>Eukaryota</taxon>
        <taxon>Viridiplantae</taxon>
        <taxon>Streptophyta</taxon>
        <taxon>Embryophyta</taxon>
        <taxon>Tracheophyta</taxon>
        <taxon>Spermatophyta</taxon>
        <taxon>Magnoliopsida</taxon>
        <taxon>Ranunculales</taxon>
        <taxon>Ranunculaceae</taxon>
        <taxon>Coptidoideae</taxon>
        <taxon>Coptis</taxon>
    </lineage>
</organism>